<reference evidence="4 5" key="1">
    <citation type="submission" date="2017-07" db="EMBL/GenBank/DDBJ databases">
        <title>Leptospira spp. isolated from tropical soils.</title>
        <authorList>
            <person name="Thibeaux R."/>
            <person name="Iraola G."/>
            <person name="Ferres I."/>
            <person name="Bierque E."/>
            <person name="Girault D."/>
            <person name="Soupe-Gilbert M.-E."/>
            <person name="Picardeau M."/>
            <person name="Goarant C."/>
        </authorList>
    </citation>
    <scope>NUCLEOTIDE SEQUENCE [LARGE SCALE GENOMIC DNA]</scope>
    <source>
        <strain evidence="3 5">FH1-B-B1</strain>
        <strain evidence="2 4">FH1-B-C1</strain>
    </source>
</reference>
<dbReference type="RefSeq" id="WP_100715074.1">
    <property type="nucleotide sequence ID" value="NZ_NPDY01000022.1"/>
</dbReference>
<evidence type="ECO:0000313" key="3">
    <source>
        <dbReference type="EMBL" id="PJZ71923.1"/>
    </source>
</evidence>
<dbReference type="Proteomes" id="UP000231962">
    <property type="component" value="Unassembled WGS sequence"/>
</dbReference>
<dbReference type="AlphaFoldDB" id="A0A2M9ZIZ2"/>
<feature type="transmembrane region" description="Helical" evidence="1">
    <location>
        <begin position="21"/>
        <end position="43"/>
    </location>
</feature>
<feature type="transmembrane region" description="Helical" evidence="1">
    <location>
        <begin position="99"/>
        <end position="117"/>
    </location>
</feature>
<evidence type="ECO:0000313" key="2">
    <source>
        <dbReference type="EMBL" id="PJZ68449.1"/>
    </source>
</evidence>
<evidence type="ECO:0000313" key="5">
    <source>
        <dbReference type="Proteomes" id="UP000231990"/>
    </source>
</evidence>
<comment type="caution">
    <text evidence="3">The sequence shown here is derived from an EMBL/GenBank/DDBJ whole genome shotgun (WGS) entry which is preliminary data.</text>
</comment>
<dbReference type="OrthoDB" id="327431at2"/>
<feature type="transmembrane region" description="Helical" evidence="1">
    <location>
        <begin position="63"/>
        <end position="87"/>
    </location>
</feature>
<feature type="transmembrane region" description="Helical" evidence="1">
    <location>
        <begin position="200"/>
        <end position="218"/>
    </location>
</feature>
<proteinExistence type="predicted"/>
<keyword evidence="1" id="KW-0472">Membrane</keyword>
<gene>
    <name evidence="2" type="ORF">CH360_16035</name>
    <name evidence="3" type="ORF">CH373_16965</name>
</gene>
<dbReference type="EMBL" id="NPDY01000022">
    <property type="protein sequence ID" value="PJZ68449.1"/>
    <property type="molecule type" value="Genomic_DNA"/>
</dbReference>
<protein>
    <submittedName>
        <fullName evidence="3">Uncharacterized protein</fullName>
    </submittedName>
</protein>
<feature type="transmembrane region" description="Helical" evidence="1">
    <location>
        <begin position="137"/>
        <end position="160"/>
    </location>
</feature>
<organism evidence="3 5">
    <name type="scientific">Leptospira perolatii</name>
    <dbReference type="NCBI Taxonomy" id="2023191"/>
    <lineage>
        <taxon>Bacteria</taxon>
        <taxon>Pseudomonadati</taxon>
        <taxon>Spirochaetota</taxon>
        <taxon>Spirochaetia</taxon>
        <taxon>Leptospirales</taxon>
        <taxon>Leptospiraceae</taxon>
        <taxon>Leptospira</taxon>
    </lineage>
</organism>
<dbReference type="EMBL" id="NPDZ01000016">
    <property type="protein sequence ID" value="PJZ71923.1"/>
    <property type="molecule type" value="Genomic_DNA"/>
</dbReference>
<feature type="transmembrane region" description="Helical" evidence="1">
    <location>
        <begin position="172"/>
        <end position="194"/>
    </location>
</feature>
<accession>A0A2M9ZIZ2</accession>
<keyword evidence="1" id="KW-1133">Transmembrane helix</keyword>
<evidence type="ECO:0000313" key="4">
    <source>
        <dbReference type="Proteomes" id="UP000231962"/>
    </source>
</evidence>
<keyword evidence="4" id="KW-1185">Reference proteome</keyword>
<name>A0A2M9ZIZ2_9LEPT</name>
<evidence type="ECO:0000256" key="1">
    <source>
        <dbReference type="SAM" id="Phobius"/>
    </source>
</evidence>
<dbReference type="Proteomes" id="UP000231990">
    <property type="component" value="Unassembled WGS sequence"/>
</dbReference>
<keyword evidence="1" id="KW-0812">Transmembrane</keyword>
<sequence length="228" mass="25618">MFIGHYGVSYALKKAEPKAPFWALLIGVQFVDVLFMSFILLGIEKMRLVPGFTEVNPFDLYFMPYTHSLVATVFWSVLTFFLFKFLFLKNIDSKIKNRVSLVVAISVASHFFLDLPMHTKDLPLFTNDGLKIGFGLWNYRIISISLEVLLLGIGAYLYFTNTKPKDSFGGKYGMHIFIGILFVLAVATPFLPIPATITEFGIQGLFGYFAIAAIGGWLDSKRIPISSN</sequence>